<feature type="transmembrane region" description="Helical" evidence="8">
    <location>
        <begin position="14"/>
        <end position="42"/>
    </location>
</feature>
<keyword evidence="4 8" id="KW-0812">Transmembrane</keyword>
<dbReference type="GO" id="GO:0043190">
    <property type="term" value="C:ATP-binding cassette (ABC) transporter complex"/>
    <property type="evidence" value="ECO:0007669"/>
    <property type="project" value="InterPro"/>
</dbReference>
<evidence type="ECO:0000256" key="4">
    <source>
        <dbReference type="ARBA" id="ARBA00022692"/>
    </source>
</evidence>
<evidence type="ECO:0000313" key="10">
    <source>
        <dbReference type="EMBL" id="OFV70108.1"/>
    </source>
</evidence>
<dbReference type="Proteomes" id="UP001163550">
    <property type="component" value="Chromosome"/>
</dbReference>
<reference evidence="11 14" key="2">
    <citation type="submission" date="2019-08" db="EMBL/GenBank/DDBJ databases">
        <title>Isolation and enrichment of carboxydotrophic bacteria from anaerobic sludge for the production of bio-based chemicals from syngas.</title>
        <authorList>
            <person name="Antares A.L."/>
            <person name="Moreira J."/>
            <person name="Diender M."/>
            <person name="Parshina S.N."/>
            <person name="Stams A.J.M."/>
            <person name="Alves M."/>
            <person name="Alves J.I."/>
            <person name="Sousa D.Z."/>
        </authorList>
    </citation>
    <scope>NUCLEOTIDE SEQUENCE [LARGE SCALE GENOMIC DNA]</scope>
    <source>
        <strain evidence="11 14">JM</strain>
    </source>
</reference>
<evidence type="ECO:0000256" key="1">
    <source>
        <dbReference type="ARBA" id="ARBA00004651"/>
    </source>
</evidence>
<evidence type="ECO:0000256" key="7">
    <source>
        <dbReference type="ARBA" id="ARBA00023136"/>
    </source>
</evidence>
<dbReference type="Proteomes" id="UP000322619">
    <property type="component" value="Unassembled WGS sequence"/>
</dbReference>
<feature type="transmembrane region" description="Helical" evidence="8">
    <location>
        <begin position="186"/>
        <end position="204"/>
    </location>
</feature>
<gene>
    <name evidence="10" type="primary">glnP_2</name>
    <name evidence="10" type="ORF">ACWI_23130</name>
    <name evidence="11" type="ORF">FXB42_04365</name>
    <name evidence="12" type="ORF">LNN31_01310</name>
</gene>
<keyword evidence="7 8" id="KW-0472">Membrane</keyword>
<dbReference type="PROSITE" id="PS50928">
    <property type="entry name" value="ABC_TM1"/>
    <property type="match status" value="1"/>
</dbReference>
<feature type="transmembrane region" description="Helical" evidence="8">
    <location>
        <begin position="54"/>
        <end position="77"/>
    </location>
</feature>
<dbReference type="Pfam" id="PF00528">
    <property type="entry name" value="BPD_transp_1"/>
    <property type="match status" value="1"/>
</dbReference>
<dbReference type="InterPro" id="IPR010065">
    <property type="entry name" value="AA_ABC_transptr_permease_3TM"/>
</dbReference>
<accession>A0A1F2PFM6</accession>
<evidence type="ECO:0000259" key="9">
    <source>
        <dbReference type="PROSITE" id="PS50928"/>
    </source>
</evidence>
<feature type="domain" description="ABC transmembrane type-1" evidence="9">
    <location>
        <begin position="18"/>
        <end position="207"/>
    </location>
</feature>
<evidence type="ECO:0000256" key="3">
    <source>
        <dbReference type="ARBA" id="ARBA00022475"/>
    </source>
</evidence>
<evidence type="ECO:0000313" key="11">
    <source>
        <dbReference type="EMBL" id="TYC87353.1"/>
    </source>
</evidence>
<keyword evidence="5" id="KW-0029">Amino-acid transport</keyword>
<dbReference type="EMBL" id="VSLA01000005">
    <property type="protein sequence ID" value="TYC87353.1"/>
    <property type="molecule type" value="Genomic_DNA"/>
</dbReference>
<dbReference type="RefSeq" id="WP_070371597.1">
    <property type="nucleotide sequence ID" value="NZ_CABIIK010000001.1"/>
</dbReference>
<comment type="subcellular location">
    <subcellularLocation>
        <location evidence="1 8">Cell membrane</location>
        <topology evidence="1 8">Multi-pass membrane protein</topology>
    </subcellularLocation>
</comment>
<comment type="similarity">
    <text evidence="8">Belongs to the binding-protein-dependent transport system permease family.</text>
</comment>
<dbReference type="GO" id="GO:0006865">
    <property type="term" value="P:amino acid transport"/>
    <property type="evidence" value="ECO:0007669"/>
    <property type="project" value="UniProtKB-KW"/>
</dbReference>
<dbReference type="EMBL" id="LKEU01000033">
    <property type="protein sequence ID" value="OFV70108.1"/>
    <property type="molecule type" value="Genomic_DNA"/>
</dbReference>
<name>A0A1F2PFM6_9FIRM</name>
<evidence type="ECO:0000313" key="12">
    <source>
        <dbReference type="EMBL" id="UYO63117.1"/>
    </source>
</evidence>
<dbReference type="OrthoDB" id="9787841at2"/>
<evidence type="ECO:0000313" key="14">
    <source>
        <dbReference type="Proteomes" id="UP000322619"/>
    </source>
</evidence>
<keyword evidence="6 8" id="KW-1133">Transmembrane helix</keyword>
<dbReference type="STRING" id="52694.ACWI_23130"/>
<dbReference type="GO" id="GO:0022857">
    <property type="term" value="F:transmembrane transporter activity"/>
    <property type="evidence" value="ECO:0007669"/>
    <property type="project" value="InterPro"/>
</dbReference>
<dbReference type="Proteomes" id="UP000176244">
    <property type="component" value="Unassembled WGS sequence"/>
</dbReference>
<evidence type="ECO:0000256" key="5">
    <source>
        <dbReference type="ARBA" id="ARBA00022970"/>
    </source>
</evidence>
<dbReference type="PANTHER" id="PTHR30614">
    <property type="entry name" value="MEMBRANE COMPONENT OF AMINO ACID ABC TRANSPORTER"/>
    <property type="match status" value="1"/>
</dbReference>
<dbReference type="SUPFAM" id="SSF161098">
    <property type="entry name" value="MetI-like"/>
    <property type="match status" value="1"/>
</dbReference>
<keyword evidence="15" id="KW-1185">Reference proteome</keyword>
<evidence type="ECO:0000256" key="8">
    <source>
        <dbReference type="RuleBase" id="RU363032"/>
    </source>
</evidence>
<keyword evidence="2 8" id="KW-0813">Transport</keyword>
<dbReference type="PANTHER" id="PTHR30614:SF46">
    <property type="entry name" value="ABC TRANSPORTER MEMBRANE SPANNING PERMEASE-GLUTAMINE TRANSPORT"/>
    <property type="match status" value="1"/>
</dbReference>
<dbReference type="Gene3D" id="1.10.3720.10">
    <property type="entry name" value="MetI-like"/>
    <property type="match status" value="1"/>
</dbReference>
<dbReference type="EMBL" id="CP087994">
    <property type="protein sequence ID" value="UYO63117.1"/>
    <property type="molecule type" value="Genomic_DNA"/>
</dbReference>
<keyword evidence="3" id="KW-1003">Cell membrane</keyword>
<reference evidence="10 13" key="1">
    <citation type="submission" date="2015-09" db="EMBL/GenBank/DDBJ databases">
        <title>Genome sequence of Acetobacterium wieringae DSM 1911.</title>
        <authorList>
            <person name="Poehlein A."/>
            <person name="Bengelsdorf F.R."/>
            <person name="Schiel-Bengelsdorf B."/>
            <person name="Duerre P."/>
            <person name="Daniel R."/>
        </authorList>
    </citation>
    <scope>NUCLEOTIDE SEQUENCE [LARGE SCALE GENOMIC DNA]</scope>
    <source>
        <strain evidence="10 13">DSM 1911</strain>
    </source>
</reference>
<sequence>MSIPELIVQYWPRLMAGLVLTVEITIISLFFAGILGLVFGLLSVSKKKGLRAIALVYVDIVRGTPLLVQAFFIYFGIPQVLGIQSDPVISGIITLSLNAGGYLAEIFRGGIESISRGQMEAARSLGLPYGMAMRSVILPQAVKTMTPALINQCIITLKDTSLLSVIGVTELTQTGRLIIANNFQSFEVWAIVAVMYFVIIMILSKISKRLERKMSYGKSKN</sequence>
<dbReference type="FunFam" id="1.10.3720.10:FF:000033">
    <property type="entry name" value="Polar amino acid ABC transporter permease"/>
    <property type="match status" value="1"/>
</dbReference>
<reference evidence="12" key="3">
    <citation type="submission" date="2021-11" db="EMBL/GenBank/DDBJ databases">
        <title>Isoprene-degrading acetogen.</title>
        <authorList>
            <person name="Yang Y."/>
            <person name="Jin H."/>
            <person name="Yan J."/>
        </authorList>
    </citation>
    <scope>NUCLEOTIDE SEQUENCE</scope>
    <source>
        <strain evidence="12">Berkeley</strain>
    </source>
</reference>
<dbReference type="InterPro" id="IPR035906">
    <property type="entry name" value="MetI-like_sf"/>
</dbReference>
<evidence type="ECO:0000313" key="15">
    <source>
        <dbReference type="Proteomes" id="UP001163550"/>
    </source>
</evidence>
<evidence type="ECO:0000256" key="6">
    <source>
        <dbReference type="ARBA" id="ARBA00022989"/>
    </source>
</evidence>
<dbReference type="NCBIfam" id="TIGR01726">
    <property type="entry name" value="HEQRo_perm_3TM"/>
    <property type="match status" value="1"/>
</dbReference>
<dbReference type="InterPro" id="IPR043429">
    <property type="entry name" value="ArtM/GltK/GlnP/TcyL/YhdX-like"/>
</dbReference>
<protein>
    <submittedName>
        <fullName evidence="11">Amino acid ABC transporter permease</fullName>
    </submittedName>
    <submittedName>
        <fullName evidence="10">Glutamine transport system permease protein GlnP</fullName>
    </submittedName>
</protein>
<dbReference type="InterPro" id="IPR000515">
    <property type="entry name" value="MetI-like"/>
</dbReference>
<organism evidence="10 13">
    <name type="scientific">Acetobacterium wieringae</name>
    <dbReference type="NCBI Taxonomy" id="52694"/>
    <lineage>
        <taxon>Bacteria</taxon>
        <taxon>Bacillati</taxon>
        <taxon>Bacillota</taxon>
        <taxon>Clostridia</taxon>
        <taxon>Eubacteriales</taxon>
        <taxon>Eubacteriaceae</taxon>
        <taxon>Acetobacterium</taxon>
    </lineage>
</organism>
<dbReference type="AlphaFoldDB" id="A0A1F2PFM6"/>
<proteinExistence type="inferred from homology"/>
<dbReference type="CDD" id="cd06261">
    <property type="entry name" value="TM_PBP2"/>
    <property type="match status" value="1"/>
</dbReference>
<evidence type="ECO:0000313" key="13">
    <source>
        <dbReference type="Proteomes" id="UP000176244"/>
    </source>
</evidence>
<evidence type="ECO:0000256" key="2">
    <source>
        <dbReference type="ARBA" id="ARBA00022448"/>
    </source>
</evidence>